<protein>
    <submittedName>
        <fullName evidence="1">Uncharacterized protein</fullName>
    </submittedName>
</protein>
<organism evidence="1 2">
    <name type="scientific">Portunus trituberculatus</name>
    <name type="common">Swimming crab</name>
    <name type="synonym">Neptunus trituberculatus</name>
    <dbReference type="NCBI Taxonomy" id="210409"/>
    <lineage>
        <taxon>Eukaryota</taxon>
        <taxon>Metazoa</taxon>
        <taxon>Ecdysozoa</taxon>
        <taxon>Arthropoda</taxon>
        <taxon>Crustacea</taxon>
        <taxon>Multicrustacea</taxon>
        <taxon>Malacostraca</taxon>
        <taxon>Eumalacostraca</taxon>
        <taxon>Eucarida</taxon>
        <taxon>Decapoda</taxon>
        <taxon>Pleocyemata</taxon>
        <taxon>Brachyura</taxon>
        <taxon>Eubrachyura</taxon>
        <taxon>Portunoidea</taxon>
        <taxon>Portunidae</taxon>
        <taxon>Portuninae</taxon>
        <taxon>Portunus</taxon>
    </lineage>
</organism>
<reference evidence="1 2" key="1">
    <citation type="submission" date="2019-05" db="EMBL/GenBank/DDBJ databases">
        <title>Another draft genome of Portunus trituberculatus and its Hox gene families provides insights of decapod evolution.</title>
        <authorList>
            <person name="Jeong J.-H."/>
            <person name="Song I."/>
            <person name="Kim S."/>
            <person name="Choi T."/>
            <person name="Kim D."/>
            <person name="Ryu S."/>
            <person name="Kim W."/>
        </authorList>
    </citation>
    <scope>NUCLEOTIDE SEQUENCE [LARGE SCALE GENOMIC DNA]</scope>
    <source>
        <tissue evidence="1">Muscle</tissue>
    </source>
</reference>
<comment type="caution">
    <text evidence="1">The sequence shown here is derived from an EMBL/GenBank/DDBJ whole genome shotgun (WGS) entry which is preliminary data.</text>
</comment>
<evidence type="ECO:0000313" key="2">
    <source>
        <dbReference type="Proteomes" id="UP000324222"/>
    </source>
</evidence>
<dbReference type="AlphaFoldDB" id="A0A5B7EXQ7"/>
<proteinExistence type="predicted"/>
<dbReference type="EMBL" id="VSRR010004230">
    <property type="protein sequence ID" value="MPC39002.1"/>
    <property type="molecule type" value="Genomic_DNA"/>
</dbReference>
<evidence type="ECO:0000313" key="1">
    <source>
        <dbReference type="EMBL" id="MPC39002.1"/>
    </source>
</evidence>
<keyword evidence="2" id="KW-1185">Reference proteome</keyword>
<accession>A0A5B7EXQ7</accession>
<sequence length="72" mass="8086">MKDQLVIPVASENRPDVRKKRVRIGVSVKPEEALSLPAMSTSSHHHYVPAYVTPMLANTIIPKEITPHYNLL</sequence>
<dbReference type="Proteomes" id="UP000324222">
    <property type="component" value="Unassembled WGS sequence"/>
</dbReference>
<gene>
    <name evidence="1" type="ORF">E2C01_032521</name>
</gene>
<name>A0A5B7EXQ7_PORTR</name>